<evidence type="ECO:0000256" key="4">
    <source>
        <dbReference type="PROSITE-ProRule" id="PRU00284"/>
    </source>
</evidence>
<dbReference type="Pfam" id="PF00015">
    <property type="entry name" value="MCPsignal"/>
    <property type="match status" value="1"/>
</dbReference>
<dbReference type="PRINTS" id="PR00260">
    <property type="entry name" value="CHEMTRNSDUCR"/>
</dbReference>
<evidence type="ECO:0000256" key="2">
    <source>
        <dbReference type="ARBA" id="ARBA00022481"/>
    </source>
</evidence>
<dbReference type="Proteomes" id="UP000252884">
    <property type="component" value="Unassembled WGS sequence"/>
</dbReference>
<dbReference type="OrthoDB" id="9806477at2"/>
<evidence type="ECO:0000256" key="5">
    <source>
        <dbReference type="SAM" id="Phobius"/>
    </source>
</evidence>
<evidence type="ECO:0000256" key="1">
    <source>
        <dbReference type="ARBA" id="ARBA00004370"/>
    </source>
</evidence>
<feature type="domain" description="Methyl-accepting transducer" evidence="6">
    <location>
        <begin position="269"/>
        <end position="498"/>
    </location>
</feature>
<dbReference type="RefSeq" id="WP_114470514.1">
    <property type="nucleotide sequence ID" value="NZ_QPJK01000008.1"/>
</dbReference>
<comment type="subcellular location">
    <subcellularLocation>
        <location evidence="1">Membrane</location>
    </subcellularLocation>
</comment>
<dbReference type="EMBL" id="QPJK01000008">
    <property type="protein sequence ID" value="RCW67962.1"/>
    <property type="molecule type" value="Genomic_DNA"/>
</dbReference>
<dbReference type="PANTHER" id="PTHR43531">
    <property type="entry name" value="PROTEIN ICFG"/>
    <property type="match status" value="1"/>
</dbReference>
<dbReference type="GO" id="GO:0004888">
    <property type="term" value="F:transmembrane signaling receptor activity"/>
    <property type="evidence" value="ECO:0007669"/>
    <property type="project" value="InterPro"/>
</dbReference>
<dbReference type="PANTHER" id="PTHR43531:SF14">
    <property type="entry name" value="METHYL-ACCEPTING CHEMOTAXIS PROTEIN I-RELATED"/>
    <property type="match status" value="1"/>
</dbReference>
<name>A0A368XJ46_9BURK</name>
<dbReference type="PROSITE" id="PS50885">
    <property type="entry name" value="HAMP"/>
    <property type="match status" value="1"/>
</dbReference>
<dbReference type="Pfam" id="PF00672">
    <property type="entry name" value="HAMP"/>
    <property type="match status" value="1"/>
</dbReference>
<feature type="transmembrane region" description="Helical" evidence="5">
    <location>
        <begin position="191"/>
        <end position="211"/>
    </location>
</feature>
<evidence type="ECO:0000313" key="8">
    <source>
        <dbReference type="EMBL" id="RCW67962.1"/>
    </source>
</evidence>
<dbReference type="GO" id="GO:0006935">
    <property type="term" value="P:chemotaxis"/>
    <property type="evidence" value="ECO:0007669"/>
    <property type="project" value="InterPro"/>
</dbReference>
<dbReference type="InterPro" id="IPR004090">
    <property type="entry name" value="Chemotax_Me-accpt_rcpt"/>
</dbReference>
<dbReference type="GO" id="GO:0007165">
    <property type="term" value="P:signal transduction"/>
    <property type="evidence" value="ECO:0007669"/>
    <property type="project" value="UniProtKB-KW"/>
</dbReference>
<proteinExistence type="inferred from homology"/>
<dbReference type="Gene3D" id="1.10.287.950">
    <property type="entry name" value="Methyl-accepting chemotaxis protein"/>
    <property type="match status" value="1"/>
</dbReference>
<dbReference type="FunFam" id="1.10.287.950:FF:000001">
    <property type="entry name" value="Methyl-accepting chemotaxis sensory transducer"/>
    <property type="match status" value="1"/>
</dbReference>
<sequence>MFFNRLRVAHKLWSSMLLLLLAVVALGGLTLYNAGKAYRQSLLAMTSANALIEQSMLWKGLTEAAVIRSMASAISADPAVGELFKANVAGDADRIAKLRESITQQATAPTDQAQLKDIVAKGGALLAASRKARELGASGDRAAAITLVQGEYSAAARAYLESIDVFVELQRKKGVDAAAAADRAREASASWGAAGAVVVVLLGMLVAWWLVRSIRQPLQESIRVATAIAEGDLTQRIDARRFDEFGELMRALQHMNSSLANIVGNVRSSTDSIATASSEIAQGNADLSNRTEQTASSLQSTASSMEQLTATVQQTAGSAGTASQLVASASEVASRGGQVVSQVVSTMSDINTSSKKISDIIGVIDGIAFQTNILALNAAVEAARAGEQGRGFAVVASEVRSLAGRSAEAAKEIKGLIGDSVQKVESGTQLVADAGRTMEEIVRSVQRVNDIIGEIRSATSEQSQGISGVNRSVAELDQMTQQNSALVEQSSAAAQSLREQAQGLAGLVSVFRVGSVHDARPALPG</sequence>
<organism evidence="8 9">
    <name type="scientific">Pseudorhodoferax soli</name>
    <dbReference type="NCBI Taxonomy" id="545864"/>
    <lineage>
        <taxon>Bacteria</taxon>
        <taxon>Pseudomonadati</taxon>
        <taxon>Pseudomonadota</taxon>
        <taxon>Betaproteobacteria</taxon>
        <taxon>Burkholderiales</taxon>
        <taxon>Comamonadaceae</taxon>
    </lineage>
</organism>
<keyword evidence="4" id="KW-0807">Transducer</keyword>
<keyword evidence="5" id="KW-0472">Membrane</keyword>
<evidence type="ECO:0000313" key="9">
    <source>
        <dbReference type="Proteomes" id="UP000252884"/>
    </source>
</evidence>
<evidence type="ECO:0000259" key="7">
    <source>
        <dbReference type="PROSITE" id="PS50885"/>
    </source>
</evidence>
<comment type="similarity">
    <text evidence="3">Belongs to the methyl-accepting chemotaxis (MCP) protein family.</text>
</comment>
<dbReference type="InterPro" id="IPR047347">
    <property type="entry name" value="YvaQ-like_sensor"/>
</dbReference>
<dbReference type="CDD" id="cd06225">
    <property type="entry name" value="HAMP"/>
    <property type="match status" value="1"/>
</dbReference>
<dbReference type="InterPro" id="IPR051310">
    <property type="entry name" value="MCP_chemotaxis"/>
</dbReference>
<evidence type="ECO:0000256" key="3">
    <source>
        <dbReference type="ARBA" id="ARBA00029447"/>
    </source>
</evidence>
<feature type="transmembrane region" description="Helical" evidence="5">
    <location>
        <begin position="12"/>
        <end position="32"/>
    </location>
</feature>
<reference evidence="8 9" key="1">
    <citation type="submission" date="2018-07" db="EMBL/GenBank/DDBJ databases">
        <title>Genomic Encyclopedia of Type Strains, Phase IV (KMG-IV): sequencing the most valuable type-strain genomes for metagenomic binning, comparative biology and taxonomic classification.</title>
        <authorList>
            <person name="Goeker M."/>
        </authorList>
    </citation>
    <scope>NUCLEOTIDE SEQUENCE [LARGE SCALE GENOMIC DNA]</scope>
    <source>
        <strain evidence="8 9">DSM 21634</strain>
    </source>
</reference>
<comment type="caution">
    <text evidence="8">The sequence shown here is derived from an EMBL/GenBank/DDBJ whole genome shotgun (WGS) entry which is preliminary data.</text>
</comment>
<dbReference type="InterPro" id="IPR003660">
    <property type="entry name" value="HAMP_dom"/>
</dbReference>
<dbReference type="AlphaFoldDB" id="A0A368XJ46"/>
<keyword evidence="9" id="KW-1185">Reference proteome</keyword>
<evidence type="ECO:0000259" key="6">
    <source>
        <dbReference type="PROSITE" id="PS50111"/>
    </source>
</evidence>
<dbReference type="SUPFAM" id="SSF58104">
    <property type="entry name" value="Methyl-accepting chemotaxis protein (MCP) signaling domain"/>
    <property type="match status" value="1"/>
</dbReference>
<gene>
    <name evidence="8" type="ORF">DES41_108139</name>
</gene>
<dbReference type="InterPro" id="IPR004089">
    <property type="entry name" value="MCPsignal_dom"/>
</dbReference>
<keyword evidence="2" id="KW-0488">Methylation</keyword>
<feature type="domain" description="HAMP" evidence="7">
    <location>
        <begin position="212"/>
        <end position="264"/>
    </location>
</feature>
<protein>
    <submittedName>
        <fullName evidence="8">Methyl-accepting chemotaxis protein</fullName>
    </submittedName>
</protein>
<dbReference type="GO" id="GO:0005886">
    <property type="term" value="C:plasma membrane"/>
    <property type="evidence" value="ECO:0007669"/>
    <property type="project" value="TreeGrafter"/>
</dbReference>
<dbReference type="SMART" id="SM00283">
    <property type="entry name" value="MA"/>
    <property type="match status" value="1"/>
</dbReference>
<dbReference type="PROSITE" id="PS50111">
    <property type="entry name" value="CHEMOTAXIS_TRANSDUC_2"/>
    <property type="match status" value="1"/>
</dbReference>
<dbReference type="CDD" id="cd19411">
    <property type="entry name" value="MCP2201-like_sensor"/>
    <property type="match status" value="1"/>
</dbReference>
<keyword evidence="5" id="KW-1133">Transmembrane helix</keyword>
<dbReference type="CDD" id="cd11386">
    <property type="entry name" value="MCP_signal"/>
    <property type="match status" value="1"/>
</dbReference>
<keyword evidence="5" id="KW-0812">Transmembrane</keyword>
<dbReference type="SMART" id="SM00304">
    <property type="entry name" value="HAMP"/>
    <property type="match status" value="1"/>
</dbReference>
<accession>A0A368XJ46</accession>